<dbReference type="EMBL" id="BFEA01000517">
    <property type="protein sequence ID" value="GBG85409.1"/>
    <property type="molecule type" value="Genomic_DNA"/>
</dbReference>
<feature type="transmembrane region" description="Helical" evidence="7">
    <location>
        <begin position="141"/>
        <end position="161"/>
    </location>
</feature>
<dbReference type="GO" id="GO:0035435">
    <property type="term" value="P:phosphate ion transmembrane transport"/>
    <property type="evidence" value="ECO:0007669"/>
    <property type="project" value="TreeGrafter"/>
</dbReference>
<organism evidence="9 10">
    <name type="scientific">Chara braunii</name>
    <name type="common">Braun's stonewort</name>
    <dbReference type="NCBI Taxonomy" id="69332"/>
    <lineage>
        <taxon>Eukaryota</taxon>
        <taxon>Viridiplantae</taxon>
        <taxon>Streptophyta</taxon>
        <taxon>Charophyceae</taxon>
        <taxon>Charales</taxon>
        <taxon>Characeae</taxon>
        <taxon>Chara</taxon>
    </lineage>
</organism>
<feature type="transmembrane region" description="Helical" evidence="7">
    <location>
        <begin position="488"/>
        <end position="506"/>
    </location>
</feature>
<comment type="subcellular location">
    <subcellularLocation>
        <location evidence="1 7">Membrane</location>
        <topology evidence="1 7">Multi-pass membrane protein</topology>
    </subcellularLocation>
</comment>
<keyword evidence="10" id="KW-1185">Reference proteome</keyword>
<comment type="similarity">
    <text evidence="7">Belongs to the inorganic phosphate transporter (PiT) (TC 2.A.20) family.</text>
</comment>
<gene>
    <name evidence="9" type="ORF">CBR_g40051</name>
</gene>
<dbReference type="Pfam" id="PF01384">
    <property type="entry name" value="PHO4"/>
    <property type="match status" value="1"/>
</dbReference>
<feature type="transmembrane region" description="Helical" evidence="7">
    <location>
        <begin position="537"/>
        <end position="560"/>
    </location>
</feature>
<dbReference type="InterPro" id="IPR001204">
    <property type="entry name" value="Phos_transporter"/>
</dbReference>
<feature type="transmembrane region" description="Helical" evidence="7">
    <location>
        <begin position="76"/>
        <end position="97"/>
    </location>
</feature>
<evidence type="ECO:0000313" key="10">
    <source>
        <dbReference type="Proteomes" id="UP000265515"/>
    </source>
</evidence>
<feature type="transmembrane region" description="Helical" evidence="7">
    <location>
        <begin position="109"/>
        <end position="129"/>
    </location>
</feature>
<feature type="region of interest" description="Disordered" evidence="8">
    <location>
        <begin position="289"/>
        <end position="322"/>
    </location>
</feature>
<proteinExistence type="inferred from homology"/>
<accession>A0A388LT20</accession>
<keyword evidence="2 7" id="KW-0813">Transport</keyword>
<name>A0A388LT20_CHABU</name>
<evidence type="ECO:0000256" key="8">
    <source>
        <dbReference type="SAM" id="MobiDB-lite"/>
    </source>
</evidence>
<evidence type="ECO:0000256" key="5">
    <source>
        <dbReference type="ARBA" id="ARBA00022989"/>
    </source>
</evidence>
<protein>
    <recommendedName>
        <fullName evidence="7">Phosphate transporter</fullName>
    </recommendedName>
</protein>
<dbReference type="GO" id="GO:0005315">
    <property type="term" value="F:phosphate transmembrane transporter activity"/>
    <property type="evidence" value="ECO:0007669"/>
    <property type="project" value="InterPro"/>
</dbReference>
<keyword evidence="3 7" id="KW-0592">Phosphate transport</keyword>
<comment type="caution">
    <text evidence="9">The sequence shown here is derived from an EMBL/GenBank/DDBJ whole genome shotgun (WGS) entry which is preliminary data.</text>
</comment>
<dbReference type="AlphaFoldDB" id="A0A388LT20"/>
<feature type="transmembrane region" description="Helical" evidence="7">
    <location>
        <begin position="213"/>
        <end position="233"/>
    </location>
</feature>
<keyword evidence="6 7" id="KW-0472">Membrane</keyword>
<keyword evidence="5 7" id="KW-1133">Transmembrane helix</keyword>
<dbReference type="Proteomes" id="UP000265515">
    <property type="component" value="Unassembled WGS sequence"/>
</dbReference>
<evidence type="ECO:0000256" key="7">
    <source>
        <dbReference type="RuleBase" id="RU363058"/>
    </source>
</evidence>
<evidence type="ECO:0000256" key="1">
    <source>
        <dbReference type="ARBA" id="ARBA00004141"/>
    </source>
</evidence>
<feature type="region of interest" description="Disordered" evidence="8">
    <location>
        <begin position="246"/>
        <end position="267"/>
    </location>
</feature>
<dbReference type="PANTHER" id="PTHR11101:SF80">
    <property type="entry name" value="PHOSPHATE TRANSPORTER"/>
    <property type="match status" value="1"/>
</dbReference>
<dbReference type="PANTHER" id="PTHR11101">
    <property type="entry name" value="PHOSPHATE TRANSPORTER"/>
    <property type="match status" value="1"/>
</dbReference>
<dbReference type="OMA" id="AYTYVFA"/>
<evidence type="ECO:0000256" key="6">
    <source>
        <dbReference type="ARBA" id="ARBA00023136"/>
    </source>
</evidence>
<dbReference type="Gramene" id="GBG85409">
    <property type="protein sequence ID" value="GBG85409"/>
    <property type="gene ID" value="CBR_g40051"/>
</dbReference>
<dbReference type="OrthoDB" id="260807at2759"/>
<dbReference type="STRING" id="69332.A0A388LT20"/>
<feature type="transmembrane region" description="Helical" evidence="7">
    <location>
        <begin position="449"/>
        <end position="467"/>
    </location>
</feature>
<evidence type="ECO:0000313" key="9">
    <source>
        <dbReference type="EMBL" id="GBG85409.1"/>
    </source>
</evidence>
<keyword evidence="4 7" id="KW-0812">Transmembrane</keyword>
<evidence type="ECO:0000256" key="2">
    <source>
        <dbReference type="ARBA" id="ARBA00022448"/>
    </source>
</evidence>
<sequence>MAVAIGANDVANSFAGAVGSKALTLRQAVVVAWIFEFAGAFFMGDRVVETVRGNIIDPELYLLRSPTEFDKHGASLLMWGMCTSLVMASAWIACATYHGMAISTTHSIACALMGFSLVVKGWGSVHWTGGGGKIGGFTSIVLSWVLTPVMAGILSASFFHITKRLLLRAEDPAKRTLAALPVYYAATAFVITFFIVCNGSGRLHLQHKSNKTATWIATSVGIGVGLLARLIGVPLARKRLERMDAEAETTRGSFSVSTSSSGGGKSKGVTAEAMAAAMARGTPFEAGAAAGAAGGGMPASATTAADGGGPLADAAERGQRRWGDPPVVPFGAQRAGEVGQAAEGRAWEWLENWYSAVEAKTIAHDLEFTERTKTLHAHAEVFDDRAEELFCLLQILTACAFAFAHGTNDTANAIGPLSSIQNIYDGVAVHRSIANIDILEVNKVGVKSWMMAMAGSALGLGFAVWGWRMVRSLGGGLTLMTPSRGFTTVLSAALTITVASFLAMPISTTHTLVGSTVGVGMSDGCSNVDWKLLGKFAIAWVLTVLVAGAGTALFFALTVYSPNIRA</sequence>
<evidence type="ECO:0000256" key="4">
    <source>
        <dbReference type="ARBA" id="ARBA00022692"/>
    </source>
</evidence>
<evidence type="ECO:0000256" key="3">
    <source>
        <dbReference type="ARBA" id="ARBA00022592"/>
    </source>
</evidence>
<feature type="transmembrane region" description="Helical" evidence="7">
    <location>
        <begin position="182"/>
        <end position="201"/>
    </location>
</feature>
<dbReference type="GO" id="GO:0016020">
    <property type="term" value="C:membrane"/>
    <property type="evidence" value="ECO:0007669"/>
    <property type="project" value="UniProtKB-SubCell"/>
</dbReference>
<comment type="function">
    <text evidence="7">Sodium-phosphate symporter.</text>
</comment>
<reference evidence="9 10" key="1">
    <citation type="journal article" date="2018" name="Cell">
        <title>The Chara Genome: Secondary Complexity and Implications for Plant Terrestrialization.</title>
        <authorList>
            <person name="Nishiyama T."/>
            <person name="Sakayama H."/>
            <person name="Vries J.D."/>
            <person name="Buschmann H."/>
            <person name="Saint-Marcoux D."/>
            <person name="Ullrich K.K."/>
            <person name="Haas F.B."/>
            <person name="Vanderstraeten L."/>
            <person name="Becker D."/>
            <person name="Lang D."/>
            <person name="Vosolsobe S."/>
            <person name="Rombauts S."/>
            <person name="Wilhelmsson P.K.I."/>
            <person name="Janitza P."/>
            <person name="Kern R."/>
            <person name="Heyl A."/>
            <person name="Rumpler F."/>
            <person name="Villalobos L.I.A.C."/>
            <person name="Clay J.M."/>
            <person name="Skokan R."/>
            <person name="Toyoda A."/>
            <person name="Suzuki Y."/>
            <person name="Kagoshima H."/>
            <person name="Schijlen E."/>
            <person name="Tajeshwar N."/>
            <person name="Catarino B."/>
            <person name="Hetherington A.J."/>
            <person name="Saltykova A."/>
            <person name="Bonnot C."/>
            <person name="Breuninger H."/>
            <person name="Symeonidi A."/>
            <person name="Radhakrishnan G.V."/>
            <person name="Van Nieuwerburgh F."/>
            <person name="Deforce D."/>
            <person name="Chang C."/>
            <person name="Karol K.G."/>
            <person name="Hedrich R."/>
            <person name="Ulvskov P."/>
            <person name="Glockner G."/>
            <person name="Delwiche C.F."/>
            <person name="Petrasek J."/>
            <person name="Van de Peer Y."/>
            <person name="Friml J."/>
            <person name="Beilby M."/>
            <person name="Dolan L."/>
            <person name="Kohara Y."/>
            <person name="Sugano S."/>
            <person name="Fujiyama A."/>
            <person name="Delaux P.-M."/>
            <person name="Quint M."/>
            <person name="TheiBen G."/>
            <person name="Hagemann M."/>
            <person name="Harholt J."/>
            <person name="Dunand C."/>
            <person name="Zachgo S."/>
            <person name="Langdale J."/>
            <person name="Maumus F."/>
            <person name="Straeten D.V.D."/>
            <person name="Gould S.B."/>
            <person name="Rensing S.A."/>
        </authorList>
    </citation>
    <scope>NUCLEOTIDE SEQUENCE [LARGE SCALE GENOMIC DNA]</scope>
    <source>
        <strain evidence="9 10">S276</strain>
    </source>
</reference>